<dbReference type="EMBL" id="JAEVHI010000002">
    <property type="protein sequence ID" value="KAG5298723.1"/>
    <property type="molecule type" value="Genomic_DNA"/>
</dbReference>
<accession>A0A8H7Z023</accession>
<dbReference type="VEuPathDB" id="FungiDB:I7I52_08780"/>
<evidence type="ECO:0000256" key="1">
    <source>
        <dbReference type="SAM" id="Phobius"/>
    </source>
</evidence>
<keyword evidence="1" id="KW-1133">Transmembrane helix</keyword>
<name>A0A8H7Z023_AJECA</name>
<gene>
    <name evidence="2" type="ORF">I7I52_08780</name>
</gene>
<keyword evidence="1" id="KW-0472">Membrane</keyword>
<comment type="caution">
    <text evidence="2">The sequence shown here is derived from an EMBL/GenBank/DDBJ whole genome shotgun (WGS) entry which is preliminary data.</text>
</comment>
<reference evidence="2 3" key="1">
    <citation type="submission" date="2021-01" db="EMBL/GenBank/DDBJ databases">
        <title>Chromosome-level genome assembly of a human fungal pathogen reveals clustering of transcriptionally co-regulated genes.</title>
        <authorList>
            <person name="Voorhies M."/>
            <person name="Cohen S."/>
            <person name="Shea T.P."/>
            <person name="Petrus S."/>
            <person name="Munoz J.F."/>
            <person name="Poplawski S."/>
            <person name="Goldman W.E."/>
            <person name="Michael T."/>
            <person name="Cuomo C.A."/>
            <person name="Sil A."/>
            <person name="Beyhan S."/>
        </authorList>
    </citation>
    <scope>NUCLEOTIDE SEQUENCE [LARGE SCALE GENOMIC DNA]</scope>
    <source>
        <strain evidence="2 3">G184AR</strain>
    </source>
</reference>
<feature type="transmembrane region" description="Helical" evidence="1">
    <location>
        <begin position="99"/>
        <end position="117"/>
    </location>
</feature>
<sequence length="131" mass="14704">MQWLTPIGSITESNPSMGSFAFAPPDNARKRGCWFAEECCPLLASSIPLDPRGEVFISMSTWQRGSASSKFIHCFNGLSTNCNELSAGCNSHGSLMTRIYFYCFYCFYFFIFSPLNLSEGICLSVFNFSEY</sequence>
<organism evidence="2 3">
    <name type="scientific">Ajellomyces capsulatus</name>
    <name type="common">Darling's disease fungus</name>
    <name type="synonym">Histoplasma capsulatum</name>
    <dbReference type="NCBI Taxonomy" id="5037"/>
    <lineage>
        <taxon>Eukaryota</taxon>
        <taxon>Fungi</taxon>
        <taxon>Dikarya</taxon>
        <taxon>Ascomycota</taxon>
        <taxon>Pezizomycotina</taxon>
        <taxon>Eurotiomycetes</taxon>
        <taxon>Eurotiomycetidae</taxon>
        <taxon>Onygenales</taxon>
        <taxon>Ajellomycetaceae</taxon>
        <taxon>Histoplasma</taxon>
    </lineage>
</organism>
<keyword evidence="1" id="KW-0812">Transmembrane</keyword>
<dbReference type="AlphaFoldDB" id="A0A8H7Z023"/>
<evidence type="ECO:0000313" key="3">
    <source>
        <dbReference type="Proteomes" id="UP000670092"/>
    </source>
</evidence>
<protein>
    <submittedName>
        <fullName evidence="2">Uncharacterized protein</fullName>
    </submittedName>
</protein>
<proteinExistence type="predicted"/>
<dbReference type="Proteomes" id="UP000670092">
    <property type="component" value="Unassembled WGS sequence"/>
</dbReference>
<evidence type="ECO:0000313" key="2">
    <source>
        <dbReference type="EMBL" id="KAG5298723.1"/>
    </source>
</evidence>